<dbReference type="STRING" id="457427.SSOG_01112"/>
<sequence>MRCGVHLCRLPGDPPRSAWFQSIRLGGLIRVVCLQLRPSRTMPCDRLVHQGRHSTSTVEGHVGRHMRGGWHVGRPRVNGS</sequence>
<feature type="region of interest" description="Disordered" evidence="1">
    <location>
        <begin position="55"/>
        <end position="80"/>
    </location>
</feature>
<gene>
    <name evidence="2" type="ORF">SSOG_01112</name>
</gene>
<name>D9WJH2_9ACTN</name>
<dbReference type="HOGENOM" id="CLU_2588235_0_0_11"/>
<keyword evidence="3" id="KW-1185">Reference proteome</keyword>
<reference evidence="2 3" key="1">
    <citation type="submission" date="2009-02" db="EMBL/GenBank/DDBJ databases">
        <title>Annotation of Streptomyces hygroscopicus strain ATCC 53653.</title>
        <authorList>
            <consortium name="The Broad Institute Genome Sequencing Platform"/>
            <consortium name="Broad Institute Microbial Sequencing Center"/>
            <person name="Fischbach M."/>
            <person name="Godfrey P."/>
            <person name="Ward D."/>
            <person name="Young S."/>
            <person name="Zeng Q."/>
            <person name="Koehrsen M."/>
            <person name="Alvarado L."/>
            <person name="Berlin A.M."/>
            <person name="Bochicchio J."/>
            <person name="Borenstein D."/>
            <person name="Chapman S.B."/>
            <person name="Chen Z."/>
            <person name="Engels R."/>
            <person name="Freedman E."/>
            <person name="Gellesch M."/>
            <person name="Goldberg J."/>
            <person name="Griggs A."/>
            <person name="Gujja S."/>
            <person name="Heilman E.R."/>
            <person name="Heiman D.I."/>
            <person name="Hepburn T.A."/>
            <person name="Howarth C."/>
            <person name="Jen D."/>
            <person name="Larson L."/>
            <person name="Lewis B."/>
            <person name="Mehta T."/>
            <person name="Park D."/>
            <person name="Pearson M."/>
            <person name="Richards J."/>
            <person name="Roberts A."/>
            <person name="Saif S."/>
            <person name="Shea T.D."/>
            <person name="Shenoy N."/>
            <person name="Sisk P."/>
            <person name="Stolte C."/>
            <person name="Sykes S.N."/>
            <person name="Thomson T."/>
            <person name="Walk T."/>
            <person name="White J."/>
            <person name="Yandava C."/>
            <person name="Straight P."/>
            <person name="Clardy J."/>
            <person name="Hung D."/>
            <person name="Kolter R."/>
            <person name="Mekalanos J."/>
            <person name="Walker S."/>
            <person name="Walsh C.T."/>
            <person name="Wieland-Brown L.C."/>
            <person name="Haas B."/>
            <person name="Nusbaum C."/>
            <person name="Birren B."/>
        </authorList>
    </citation>
    <scope>NUCLEOTIDE SEQUENCE [LARGE SCALE GENOMIC DNA]</scope>
    <source>
        <strain evidence="2 3">ATCC 53653</strain>
    </source>
</reference>
<dbReference type="EMBL" id="GG657754">
    <property type="protein sequence ID" value="EFL21400.1"/>
    <property type="molecule type" value="Genomic_DNA"/>
</dbReference>
<evidence type="ECO:0000256" key="1">
    <source>
        <dbReference type="SAM" id="MobiDB-lite"/>
    </source>
</evidence>
<dbReference type="AlphaFoldDB" id="D9WJH2"/>
<evidence type="ECO:0000313" key="3">
    <source>
        <dbReference type="Proteomes" id="UP000003963"/>
    </source>
</evidence>
<protein>
    <submittedName>
        <fullName evidence="2">Uncharacterized protein</fullName>
    </submittedName>
</protein>
<evidence type="ECO:0000313" key="2">
    <source>
        <dbReference type="EMBL" id="EFL21400.1"/>
    </source>
</evidence>
<organism evidence="2 3">
    <name type="scientific">Streptomyces himastatinicus ATCC 53653</name>
    <dbReference type="NCBI Taxonomy" id="457427"/>
    <lineage>
        <taxon>Bacteria</taxon>
        <taxon>Bacillati</taxon>
        <taxon>Actinomycetota</taxon>
        <taxon>Actinomycetes</taxon>
        <taxon>Kitasatosporales</taxon>
        <taxon>Streptomycetaceae</taxon>
        <taxon>Streptomyces</taxon>
        <taxon>Streptomyces violaceusniger group</taxon>
    </lineage>
</organism>
<dbReference type="Proteomes" id="UP000003963">
    <property type="component" value="Unassembled WGS sequence"/>
</dbReference>
<proteinExistence type="predicted"/>
<accession>D9WJH2</accession>